<comment type="caution">
    <text evidence="1">The sequence shown here is derived from an EMBL/GenBank/DDBJ whole genome shotgun (WGS) entry which is preliminary data.</text>
</comment>
<name>A0AAV0V223_HYABA</name>
<organism evidence="1 2">
    <name type="scientific">Hyaloperonospora brassicae</name>
    <name type="common">Brassica downy mildew</name>
    <name type="synonym">Peronospora brassicae</name>
    <dbReference type="NCBI Taxonomy" id="162125"/>
    <lineage>
        <taxon>Eukaryota</taxon>
        <taxon>Sar</taxon>
        <taxon>Stramenopiles</taxon>
        <taxon>Oomycota</taxon>
        <taxon>Peronosporomycetes</taxon>
        <taxon>Peronosporales</taxon>
        <taxon>Peronosporaceae</taxon>
        <taxon>Hyaloperonospora</taxon>
    </lineage>
</organism>
<proteinExistence type="predicted"/>
<protein>
    <submittedName>
        <fullName evidence="1">Uncharacterized protein</fullName>
    </submittedName>
</protein>
<dbReference type="EMBL" id="CANTFL010001486">
    <property type="protein sequence ID" value="CAI5743204.1"/>
    <property type="molecule type" value="Genomic_DNA"/>
</dbReference>
<gene>
    <name evidence="1" type="ORF">HBR001_LOCUS9359</name>
</gene>
<evidence type="ECO:0000313" key="2">
    <source>
        <dbReference type="Proteomes" id="UP001162031"/>
    </source>
</evidence>
<reference evidence="1" key="1">
    <citation type="submission" date="2022-12" db="EMBL/GenBank/DDBJ databases">
        <authorList>
            <person name="Webb A."/>
        </authorList>
    </citation>
    <scope>NUCLEOTIDE SEQUENCE</scope>
    <source>
        <strain evidence="1">Hp1</strain>
    </source>
</reference>
<dbReference type="AlphaFoldDB" id="A0AAV0V223"/>
<evidence type="ECO:0000313" key="1">
    <source>
        <dbReference type="EMBL" id="CAI5743204.1"/>
    </source>
</evidence>
<sequence>MDSFPSFLDALSTTESTLVKSHSTPLPICDAVLLEQQQALDNNRSERYQLRPSGVSFQSASFRRRTQEKIHELIRTATAATPSPDVCSANALLAQRTLKYRRVLERQSVYSTTSMPCRLSYH</sequence>
<dbReference type="Proteomes" id="UP001162031">
    <property type="component" value="Unassembled WGS sequence"/>
</dbReference>
<accession>A0AAV0V223</accession>
<keyword evidence="2" id="KW-1185">Reference proteome</keyword>